<feature type="compositionally biased region" description="Polar residues" evidence="1">
    <location>
        <begin position="294"/>
        <end position="319"/>
    </location>
</feature>
<evidence type="ECO:0000256" key="1">
    <source>
        <dbReference type="SAM" id="MobiDB-lite"/>
    </source>
</evidence>
<dbReference type="AlphaFoldDB" id="A0A9P0QR58"/>
<dbReference type="EMBL" id="CAKXYY010000010">
    <property type="protein sequence ID" value="CAH2353238.1"/>
    <property type="molecule type" value="Genomic_DNA"/>
</dbReference>
<dbReference type="OrthoDB" id="4095156at2759"/>
<evidence type="ECO:0000313" key="2">
    <source>
        <dbReference type="EMBL" id="CAH2353238.1"/>
    </source>
</evidence>
<keyword evidence="3" id="KW-1185">Reference proteome</keyword>
<reference evidence="2" key="1">
    <citation type="submission" date="2022-03" db="EMBL/GenBank/DDBJ databases">
        <authorList>
            <person name="Legras J.-L."/>
            <person name="Devillers H."/>
            <person name="Grondin C."/>
        </authorList>
    </citation>
    <scope>NUCLEOTIDE SEQUENCE</scope>
    <source>
        <strain evidence="2">CLIB 1423</strain>
    </source>
</reference>
<comment type="caution">
    <text evidence="2">The sequence shown here is derived from an EMBL/GenBank/DDBJ whole genome shotgun (WGS) entry which is preliminary data.</text>
</comment>
<sequence length="371" mass="41675">MAANLQGKPSNATSRPTTISRVLDKLSEVSGFNLNLKLPYPQATNPKNDRTYMPKRNLGTSPIMAFNLQTKISKILKSEQKLRQQKQQLIEDFRTWASSIANLECETMISEFGTLLLSQVDTNVTLSEKLDVLRLNLIDVHEREKKQKDLLVTKEKLLRQLKDSEAKFGPGASGSTLIKEKLEENVCNLEVVELQYLRSINKNLKESIIEYLVSLQLTTSILDEATQVYYGCLLAIEQGVFNNSNSHNNNGSNISGVNVLPTLGQSDTEGLRKTSPVKSRKDFIYQSANSGAVSSFRSQEMQKGSTTNSPSRKASSSPYDHTHQNGPPLCSECSKLEKYSRILTPCTHPSESRDTKEYSIVREYMPMEQWN</sequence>
<organism evidence="2 3">
    <name type="scientific">[Candida] railenensis</name>
    <dbReference type="NCBI Taxonomy" id="45579"/>
    <lineage>
        <taxon>Eukaryota</taxon>
        <taxon>Fungi</taxon>
        <taxon>Dikarya</taxon>
        <taxon>Ascomycota</taxon>
        <taxon>Saccharomycotina</taxon>
        <taxon>Pichiomycetes</taxon>
        <taxon>Debaryomycetaceae</taxon>
        <taxon>Kurtzmaniella</taxon>
    </lineage>
</organism>
<name>A0A9P0QR58_9ASCO</name>
<evidence type="ECO:0000313" key="3">
    <source>
        <dbReference type="Proteomes" id="UP000837801"/>
    </source>
</evidence>
<gene>
    <name evidence="2" type="ORF">CLIB1423_10S00408</name>
</gene>
<feature type="region of interest" description="Disordered" evidence="1">
    <location>
        <begin position="294"/>
        <end position="327"/>
    </location>
</feature>
<dbReference type="Proteomes" id="UP000837801">
    <property type="component" value="Unassembled WGS sequence"/>
</dbReference>
<protein>
    <submittedName>
        <fullName evidence="2">Uncharacterized protein</fullName>
    </submittedName>
</protein>
<accession>A0A9P0QR58</accession>
<proteinExistence type="predicted"/>